<comment type="catalytic activity">
    <reaction evidence="7 9">
        <text>O-phospho-L-seryl-[protein] + H2O = L-seryl-[protein] + phosphate</text>
        <dbReference type="Rhea" id="RHEA:20629"/>
        <dbReference type="Rhea" id="RHEA-COMP:9863"/>
        <dbReference type="Rhea" id="RHEA-COMP:11604"/>
        <dbReference type="ChEBI" id="CHEBI:15377"/>
        <dbReference type="ChEBI" id="CHEBI:29999"/>
        <dbReference type="ChEBI" id="CHEBI:43474"/>
        <dbReference type="ChEBI" id="CHEBI:83421"/>
        <dbReference type="EC" id="3.1.3.16"/>
    </reaction>
</comment>
<dbReference type="GO" id="GO:0005634">
    <property type="term" value="C:nucleus"/>
    <property type="evidence" value="ECO:0007669"/>
    <property type="project" value="UniProtKB-SubCell"/>
</dbReference>
<proteinExistence type="inferred from homology"/>
<protein>
    <recommendedName>
        <fullName evidence="9">RNA polymerase II subunit A C-terminal domain phosphatase SSU72</fullName>
        <shortName evidence="9">CTD phosphatase SSU72</shortName>
        <ecNumber evidence="9">3.1.3.16</ecNumber>
    </recommendedName>
</protein>
<dbReference type="GO" id="GO:0006397">
    <property type="term" value="P:mRNA processing"/>
    <property type="evidence" value="ECO:0007669"/>
    <property type="project" value="UniProtKB-KW"/>
</dbReference>
<evidence type="ECO:0000256" key="9">
    <source>
        <dbReference type="RuleBase" id="RU369031"/>
    </source>
</evidence>
<evidence type="ECO:0000256" key="6">
    <source>
        <dbReference type="ARBA" id="ARBA00023242"/>
    </source>
</evidence>
<comment type="catalytic activity">
    <reaction evidence="8 9">
        <text>O-phospho-L-threonyl-[protein] + H2O = L-threonyl-[protein] + phosphate</text>
        <dbReference type="Rhea" id="RHEA:47004"/>
        <dbReference type="Rhea" id="RHEA-COMP:11060"/>
        <dbReference type="Rhea" id="RHEA-COMP:11605"/>
        <dbReference type="ChEBI" id="CHEBI:15377"/>
        <dbReference type="ChEBI" id="CHEBI:30013"/>
        <dbReference type="ChEBI" id="CHEBI:43474"/>
        <dbReference type="ChEBI" id="CHEBI:61977"/>
        <dbReference type="EC" id="3.1.3.16"/>
    </reaction>
</comment>
<dbReference type="EC" id="3.1.3.16" evidence="9"/>
<dbReference type="InterPro" id="IPR006811">
    <property type="entry name" value="RNA_pol_II_suA"/>
</dbReference>
<dbReference type="PANTHER" id="PTHR20383">
    <property type="entry name" value="RNA POLYMERASE II SUBUNIT A C-TERMINAL DOMAIN PHOSPHATASE"/>
    <property type="match status" value="1"/>
</dbReference>
<evidence type="ECO:0000256" key="5">
    <source>
        <dbReference type="ARBA" id="ARBA00022912"/>
    </source>
</evidence>
<evidence type="ECO:0000256" key="1">
    <source>
        <dbReference type="ARBA" id="ARBA00004123"/>
    </source>
</evidence>
<dbReference type="FunFam" id="3.40.50.2300:FF:000066">
    <property type="entry name" value="RNA polymerase II subunit A C-terminal domain phosphatase SSU72"/>
    <property type="match status" value="1"/>
</dbReference>
<keyword evidence="10" id="KW-1185">Reference proteome</keyword>
<dbReference type="Pfam" id="PF04722">
    <property type="entry name" value="Ssu72"/>
    <property type="match status" value="2"/>
</dbReference>
<keyword evidence="5 9" id="KW-0904">Protein phosphatase</keyword>
<evidence type="ECO:0000256" key="3">
    <source>
        <dbReference type="ARBA" id="ARBA00022664"/>
    </source>
</evidence>
<dbReference type="GO" id="GO:0004722">
    <property type="term" value="F:protein serine/threonine phosphatase activity"/>
    <property type="evidence" value="ECO:0007669"/>
    <property type="project" value="UniProtKB-UniRule"/>
</dbReference>
<evidence type="ECO:0000256" key="8">
    <source>
        <dbReference type="ARBA" id="ARBA00048336"/>
    </source>
</evidence>
<sequence length="183" mass="21005">MMSVISKGKLRFAVSCSSNMNRSMEAHFFLDKRGFCVESFGSGNTVKLPGPAADKPMNKDVHLYTQNGLLNMVDRNRRIKSCPQKFQKCKKRFDVIVCLEERVYDQIVEDLQTRDAVYGESVHVINFDIQDNHEEATLGALFVVELCKKLEDCEDLDNEIDEILAEFEANNPERNVLHTLCFY</sequence>
<evidence type="ECO:0000256" key="4">
    <source>
        <dbReference type="ARBA" id="ARBA00022801"/>
    </source>
</evidence>
<comment type="subcellular location">
    <subcellularLocation>
        <location evidence="1 9">Nucleus</location>
    </subcellularLocation>
</comment>
<organism evidence="10 11">
    <name type="scientific">Ditylenchus dipsaci</name>
    <dbReference type="NCBI Taxonomy" id="166011"/>
    <lineage>
        <taxon>Eukaryota</taxon>
        <taxon>Metazoa</taxon>
        <taxon>Ecdysozoa</taxon>
        <taxon>Nematoda</taxon>
        <taxon>Chromadorea</taxon>
        <taxon>Rhabditida</taxon>
        <taxon>Tylenchina</taxon>
        <taxon>Tylenchomorpha</taxon>
        <taxon>Sphaerularioidea</taxon>
        <taxon>Anguinidae</taxon>
        <taxon>Anguininae</taxon>
        <taxon>Ditylenchus</taxon>
    </lineage>
</organism>
<dbReference type="AlphaFoldDB" id="A0A915D934"/>
<comment type="similarity">
    <text evidence="2 9">Belongs to the SSU72 phosphatase family.</text>
</comment>
<dbReference type="WBParaSite" id="jg16857">
    <property type="protein sequence ID" value="jg16857"/>
    <property type="gene ID" value="jg16857"/>
</dbReference>
<dbReference type="Gene3D" id="3.40.50.2300">
    <property type="match status" value="2"/>
</dbReference>
<evidence type="ECO:0000256" key="2">
    <source>
        <dbReference type="ARBA" id="ARBA00008978"/>
    </source>
</evidence>
<keyword evidence="3 9" id="KW-0507">mRNA processing</keyword>
<evidence type="ECO:0000256" key="7">
    <source>
        <dbReference type="ARBA" id="ARBA00047761"/>
    </source>
</evidence>
<dbReference type="Proteomes" id="UP000887574">
    <property type="component" value="Unplaced"/>
</dbReference>
<comment type="function">
    <text evidence="9">Protein phosphatase that catalyzes the dephosphorylation of the C-terminal domain of RNA polymerase II. Plays a role in RNA processing and termination.</text>
</comment>
<evidence type="ECO:0000313" key="11">
    <source>
        <dbReference type="WBParaSite" id="jg16857"/>
    </source>
</evidence>
<accession>A0A915D934</accession>
<reference evidence="11" key="1">
    <citation type="submission" date="2022-11" db="UniProtKB">
        <authorList>
            <consortium name="WormBaseParasite"/>
        </authorList>
    </citation>
    <scope>IDENTIFICATION</scope>
</reference>
<evidence type="ECO:0000313" key="10">
    <source>
        <dbReference type="Proteomes" id="UP000887574"/>
    </source>
</evidence>
<name>A0A915D934_9BILA</name>
<keyword evidence="4 9" id="KW-0378">Hydrolase</keyword>
<keyword evidence="6 9" id="KW-0539">Nucleus</keyword>